<organism evidence="1 2">
    <name type="scientific">Aspergillus clavatus (strain ATCC 1007 / CBS 513.65 / DSM 816 / NCTC 3887 / NRRL 1 / QM 1276 / 107)</name>
    <dbReference type="NCBI Taxonomy" id="344612"/>
    <lineage>
        <taxon>Eukaryota</taxon>
        <taxon>Fungi</taxon>
        <taxon>Dikarya</taxon>
        <taxon>Ascomycota</taxon>
        <taxon>Pezizomycotina</taxon>
        <taxon>Eurotiomycetes</taxon>
        <taxon>Eurotiomycetidae</taxon>
        <taxon>Eurotiales</taxon>
        <taxon>Aspergillaceae</taxon>
        <taxon>Aspergillus</taxon>
        <taxon>Aspergillus subgen. Fumigati</taxon>
    </lineage>
</organism>
<evidence type="ECO:0000313" key="1">
    <source>
        <dbReference type="EMBL" id="EAW11470.1"/>
    </source>
</evidence>
<proteinExistence type="predicted"/>
<protein>
    <submittedName>
        <fullName evidence="1">Uncharacterized protein</fullName>
    </submittedName>
</protein>
<gene>
    <name evidence="1" type="ORF">ACLA_091680</name>
</gene>
<reference evidence="1 2" key="1">
    <citation type="journal article" date="2008" name="PLoS Genet.">
        <title>Genomic islands in the pathogenic filamentous fungus Aspergillus fumigatus.</title>
        <authorList>
            <person name="Fedorova N.D."/>
            <person name="Khaldi N."/>
            <person name="Joardar V.S."/>
            <person name="Maiti R."/>
            <person name="Amedeo P."/>
            <person name="Anderson M.J."/>
            <person name="Crabtree J."/>
            <person name="Silva J.C."/>
            <person name="Badger J.H."/>
            <person name="Albarraq A."/>
            <person name="Angiuoli S."/>
            <person name="Bussey H."/>
            <person name="Bowyer P."/>
            <person name="Cotty P.J."/>
            <person name="Dyer P.S."/>
            <person name="Egan A."/>
            <person name="Galens K."/>
            <person name="Fraser-Liggett C.M."/>
            <person name="Haas B.J."/>
            <person name="Inman J.M."/>
            <person name="Kent R."/>
            <person name="Lemieux S."/>
            <person name="Malavazi I."/>
            <person name="Orvis J."/>
            <person name="Roemer T."/>
            <person name="Ronning C.M."/>
            <person name="Sundaram J.P."/>
            <person name="Sutton G."/>
            <person name="Turner G."/>
            <person name="Venter J.C."/>
            <person name="White O.R."/>
            <person name="Whitty B.R."/>
            <person name="Youngman P."/>
            <person name="Wolfe K.H."/>
            <person name="Goldman G.H."/>
            <person name="Wortman J.R."/>
            <person name="Jiang B."/>
            <person name="Denning D.W."/>
            <person name="Nierman W.C."/>
        </authorList>
    </citation>
    <scope>NUCLEOTIDE SEQUENCE [LARGE SCALE GENOMIC DNA]</scope>
    <source>
        <strain evidence="2">ATCC 1007 / CBS 513.65 / DSM 816 / NCTC 3887 / NRRL 1</strain>
    </source>
</reference>
<dbReference type="VEuPathDB" id="FungiDB:ACLA_091680"/>
<keyword evidence="2" id="KW-1185">Reference proteome</keyword>
<dbReference type="AlphaFoldDB" id="A1CF21"/>
<name>A1CF21_ASPCL</name>
<accession>A1CF21</accession>
<dbReference type="EMBL" id="DS027052">
    <property type="protein sequence ID" value="EAW11470.1"/>
    <property type="molecule type" value="Genomic_DNA"/>
</dbReference>
<dbReference type="HOGENOM" id="CLU_2830735_0_0_1"/>
<dbReference type="Proteomes" id="UP000006701">
    <property type="component" value="Unassembled WGS sequence"/>
</dbReference>
<dbReference type="RefSeq" id="XP_001272896.1">
    <property type="nucleotide sequence ID" value="XM_001272895.1"/>
</dbReference>
<dbReference type="KEGG" id="act:ACLA_091680"/>
<sequence>MAIDAYSYGSITERKKQTEKVKVVSNTVDKPYIQHLSTKNVRRPSLSASRAKKLVPKKLQTKLAGR</sequence>
<evidence type="ECO:0000313" key="2">
    <source>
        <dbReference type="Proteomes" id="UP000006701"/>
    </source>
</evidence>
<dbReference type="GeneID" id="4705137"/>